<dbReference type="SUPFAM" id="SSF111369">
    <property type="entry name" value="HlyD-like secretion proteins"/>
    <property type="match status" value="1"/>
</dbReference>
<evidence type="ECO:0000259" key="6">
    <source>
        <dbReference type="Pfam" id="PF25876"/>
    </source>
</evidence>
<dbReference type="InterPro" id="IPR058626">
    <property type="entry name" value="MdtA-like_b-barrel"/>
</dbReference>
<gene>
    <name evidence="10" type="ORF">GCM10007301_55520</name>
</gene>
<dbReference type="GO" id="GO:0022857">
    <property type="term" value="F:transmembrane transporter activity"/>
    <property type="evidence" value="ECO:0007669"/>
    <property type="project" value="InterPro"/>
</dbReference>
<protein>
    <submittedName>
        <fullName evidence="10">MexE family multidrug efflux RND transporter periplasmic adaptor subunit</fullName>
    </submittedName>
</protein>
<dbReference type="InterPro" id="IPR058627">
    <property type="entry name" value="MdtA-like_C"/>
</dbReference>
<dbReference type="Gene3D" id="1.10.287.470">
    <property type="entry name" value="Helix hairpin bin"/>
    <property type="match status" value="1"/>
</dbReference>
<dbReference type="Proteomes" id="UP000606044">
    <property type="component" value="Unassembled WGS sequence"/>
</dbReference>
<dbReference type="FunFam" id="2.40.420.20:FF:000001">
    <property type="entry name" value="Efflux RND transporter periplasmic adaptor subunit"/>
    <property type="match status" value="1"/>
</dbReference>
<comment type="caution">
    <text evidence="10">The sequence shown here is derived from an EMBL/GenBank/DDBJ whole genome shotgun (WGS) entry which is preliminary data.</text>
</comment>
<dbReference type="PANTHER" id="PTHR30158:SF24">
    <property type="entry name" value="HLYD FAMILY SECRETION PROTEIN"/>
    <property type="match status" value="1"/>
</dbReference>
<dbReference type="InterPro" id="IPR058624">
    <property type="entry name" value="MdtA-like_HH"/>
</dbReference>
<evidence type="ECO:0000256" key="5">
    <source>
        <dbReference type="SAM" id="SignalP"/>
    </source>
</evidence>
<evidence type="ECO:0000256" key="2">
    <source>
        <dbReference type="ARBA" id="ARBA00009477"/>
    </source>
</evidence>
<feature type="domain" description="Multidrug resistance protein MdtA-like alpha-helical hairpin" evidence="6">
    <location>
        <begin position="104"/>
        <end position="175"/>
    </location>
</feature>
<evidence type="ECO:0000256" key="4">
    <source>
        <dbReference type="SAM" id="MobiDB-lite"/>
    </source>
</evidence>
<dbReference type="InterPro" id="IPR006143">
    <property type="entry name" value="RND_pump_MFP"/>
</dbReference>
<proteinExistence type="inferred from homology"/>
<dbReference type="Pfam" id="PF25917">
    <property type="entry name" value="BSH_RND"/>
    <property type="match status" value="1"/>
</dbReference>
<dbReference type="Pfam" id="PF25944">
    <property type="entry name" value="Beta-barrel_RND"/>
    <property type="match status" value="1"/>
</dbReference>
<feature type="compositionally biased region" description="Low complexity" evidence="4">
    <location>
        <begin position="378"/>
        <end position="392"/>
    </location>
</feature>
<dbReference type="EMBL" id="BMCT01000013">
    <property type="protein sequence ID" value="GGF88496.1"/>
    <property type="molecule type" value="Genomic_DNA"/>
</dbReference>
<evidence type="ECO:0000256" key="3">
    <source>
        <dbReference type="SAM" id="Coils"/>
    </source>
</evidence>
<evidence type="ECO:0000259" key="9">
    <source>
        <dbReference type="Pfam" id="PF25967"/>
    </source>
</evidence>
<evidence type="ECO:0000313" key="11">
    <source>
        <dbReference type="Proteomes" id="UP000606044"/>
    </source>
</evidence>
<feature type="domain" description="Multidrug resistance protein MdtA-like beta-barrel" evidence="8">
    <location>
        <begin position="215"/>
        <end position="297"/>
    </location>
</feature>
<evidence type="ECO:0000259" key="8">
    <source>
        <dbReference type="Pfam" id="PF25944"/>
    </source>
</evidence>
<evidence type="ECO:0000259" key="7">
    <source>
        <dbReference type="Pfam" id="PF25917"/>
    </source>
</evidence>
<dbReference type="NCBIfam" id="TIGR01730">
    <property type="entry name" value="RND_mfp"/>
    <property type="match status" value="1"/>
</dbReference>
<feature type="signal peptide" evidence="5">
    <location>
        <begin position="1"/>
        <end position="21"/>
    </location>
</feature>
<dbReference type="Gene3D" id="2.40.50.100">
    <property type="match status" value="1"/>
</dbReference>
<feature type="region of interest" description="Disordered" evidence="4">
    <location>
        <begin position="368"/>
        <end position="392"/>
    </location>
</feature>
<dbReference type="InterPro" id="IPR058625">
    <property type="entry name" value="MdtA-like_BSH"/>
</dbReference>
<dbReference type="Gene3D" id="2.40.30.170">
    <property type="match status" value="1"/>
</dbReference>
<keyword evidence="11" id="KW-1185">Reference proteome</keyword>
<dbReference type="Gene3D" id="2.40.420.20">
    <property type="match status" value="1"/>
</dbReference>
<feature type="domain" description="Multidrug resistance protein MdtA-like C-terminal permuted SH3" evidence="9">
    <location>
        <begin position="303"/>
        <end position="362"/>
    </location>
</feature>
<comment type="similarity">
    <text evidence="2">Belongs to the membrane fusion protein (MFP) (TC 8.A.1) family.</text>
</comment>
<reference evidence="10" key="2">
    <citation type="submission" date="2020-09" db="EMBL/GenBank/DDBJ databases">
        <authorList>
            <person name="Sun Q."/>
            <person name="Sedlacek I."/>
        </authorList>
    </citation>
    <scope>NUCLEOTIDE SEQUENCE</scope>
    <source>
        <strain evidence="10">CCM 7897</strain>
    </source>
</reference>
<dbReference type="AlphaFoldDB" id="A0A917CHC8"/>
<keyword evidence="3" id="KW-0175">Coiled coil</keyword>
<evidence type="ECO:0000313" key="10">
    <source>
        <dbReference type="EMBL" id="GGF88496.1"/>
    </source>
</evidence>
<dbReference type="GO" id="GO:0046677">
    <property type="term" value="P:response to antibiotic"/>
    <property type="evidence" value="ECO:0007669"/>
    <property type="project" value="TreeGrafter"/>
</dbReference>
<accession>A0A917CHC8</accession>
<name>A0A917CHC8_9HYPH</name>
<dbReference type="GO" id="GO:0005886">
    <property type="term" value="C:plasma membrane"/>
    <property type="evidence" value="ECO:0007669"/>
    <property type="project" value="TreeGrafter"/>
</dbReference>
<dbReference type="Pfam" id="PF25967">
    <property type="entry name" value="RND-MFP_C"/>
    <property type="match status" value="1"/>
</dbReference>
<feature type="chain" id="PRO_5037502599" evidence="5">
    <location>
        <begin position="22"/>
        <end position="392"/>
    </location>
</feature>
<dbReference type="GO" id="GO:0030313">
    <property type="term" value="C:cell envelope"/>
    <property type="evidence" value="ECO:0007669"/>
    <property type="project" value="UniProtKB-SubCell"/>
</dbReference>
<reference evidence="10" key="1">
    <citation type="journal article" date="2014" name="Int. J. Syst. Evol. Microbiol.">
        <title>Complete genome sequence of Corynebacterium casei LMG S-19264T (=DSM 44701T), isolated from a smear-ripened cheese.</title>
        <authorList>
            <consortium name="US DOE Joint Genome Institute (JGI-PGF)"/>
            <person name="Walter F."/>
            <person name="Albersmeier A."/>
            <person name="Kalinowski J."/>
            <person name="Ruckert C."/>
        </authorList>
    </citation>
    <scope>NUCLEOTIDE SEQUENCE</scope>
    <source>
        <strain evidence="10">CCM 7897</strain>
    </source>
</reference>
<dbReference type="Pfam" id="PF25876">
    <property type="entry name" value="HH_MFP_RND"/>
    <property type="match status" value="1"/>
</dbReference>
<feature type="domain" description="Multidrug resistance protein MdtA-like barrel-sandwich hybrid" evidence="7">
    <location>
        <begin position="63"/>
        <end position="199"/>
    </location>
</feature>
<dbReference type="PANTHER" id="PTHR30158">
    <property type="entry name" value="ACRA/E-RELATED COMPONENT OF DRUG EFFLUX TRANSPORTER"/>
    <property type="match status" value="1"/>
</dbReference>
<feature type="coiled-coil region" evidence="3">
    <location>
        <begin position="103"/>
        <end position="130"/>
    </location>
</feature>
<keyword evidence="5" id="KW-0732">Signal</keyword>
<organism evidence="10 11">
    <name type="scientific">Azorhizobium oxalatiphilum</name>
    <dbReference type="NCBI Taxonomy" id="980631"/>
    <lineage>
        <taxon>Bacteria</taxon>
        <taxon>Pseudomonadati</taxon>
        <taxon>Pseudomonadota</taxon>
        <taxon>Alphaproteobacteria</taxon>
        <taxon>Hyphomicrobiales</taxon>
        <taxon>Xanthobacteraceae</taxon>
        <taxon>Azorhizobium</taxon>
    </lineage>
</organism>
<evidence type="ECO:0000256" key="1">
    <source>
        <dbReference type="ARBA" id="ARBA00004196"/>
    </source>
</evidence>
<sequence>MSLLVRLPVKALGVVSLLALAACGQPQQQGGAPPAPTVTVAKPQPQNITDYDEYVGRFVAVDEVNVNARVSGYLSEIHFTDGQLVKKGDPLFTLDQRPFKIAVEQAEANVAQAQANLDFAQTDLERARTLLQDRNSTAISKQTFDQRTQTERTAAATLQAQQAALASAKLDLEFSQLTAPVAGRIGDRRVSVGNYVIGASGGTPTLLAVIVSQDPIRFEFTFDEGSLLRYKTSGSADAGQPVDLKLLDEKTFDHKGKMDFLNNVIDRDTGTIRGRAEFSNPGNIFRPGMFARIRLAASKPYEALTVPDSAIGSEQVRKFVYVVGPDNTIGMKFVELGPVVNGRRAIKSGLTADDVVVVNGLMRVRPGVKVTPQEEKPAQAGGNTGTPAAPAK</sequence>
<comment type="subcellular location">
    <subcellularLocation>
        <location evidence="1">Cell envelope</location>
    </subcellularLocation>
</comment>
<dbReference type="PROSITE" id="PS51257">
    <property type="entry name" value="PROKAR_LIPOPROTEIN"/>
    <property type="match status" value="1"/>
</dbReference>
<dbReference type="RefSeq" id="WP_188584135.1">
    <property type="nucleotide sequence ID" value="NZ_BMCT01000013.1"/>
</dbReference>